<accession>A0A1I1MYY4</accession>
<feature type="domain" description="GGDEF" evidence="6">
    <location>
        <begin position="160"/>
        <end position="296"/>
    </location>
</feature>
<dbReference type="Proteomes" id="UP000198862">
    <property type="component" value="Unassembled WGS sequence"/>
</dbReference>
<dbReference type="InterPro" id="IPR050469">
    <property type="entry name" value="Diguanylate_Cyclase"/>
</dbReference>
<dbReference type="EC" id="2.7.7.65" evidence="2"/>
<evidence type="ECO:0000313" key="7">
    <source>
        <dbReference type="EMBL" id="SFC90306.1"/>
    </source>
</evidence>
<evidence type="ECO:0000256" key="4">
    <source>
        <dbReference type="PROSITE-ProRule" id="PRU00169"/>
    </source>
</evidence>
<dbReference type="GO" id="GO:0052621">
    <property type="term" value="F:diguanylate cyclase activity"/>
    <property type="evidence" value="ECO:0007669"/>
    <property type="project" value="UniProtKB-EC"/>
</dbReference>
<dbReference type="InterPro" id="IPR043128">
    <property type="entry name" value="Rev_trsase/Diguanyl_cyclase"/>
</dbReference>
<dbReference type="GO" id="GO:0043709">
    <property type="term" value="P:cell adhesion involved in single-species biofilm formation"/>
    <property type="evidence" value="ECO:0007669"/>
    <property type="project" value="TreeGrafter"/>
</dbReference>
<comment type="catalytic activity">
    <reaction evidence="3">
        <text>2 GTP = 3',3'-c-di-GMP + 2 diphosphate</text>
        <dbReference type="Rhea" id="RHEA:24898"/>
        <dbReference type="ChEBI" id="CHEBI:33019"/>
        <dbReference type="ChEBI" id="CHEBI:37565"/>
        <dbReference type="ChEBI" id="CHEBI:58805"/>
        <dbReference type="EC" id="2.7.7.65"/>
    </reaction>
</comment>
<comment type="cofactor">
    <cofactor evidence="1">
        <name>Mg(2+)</name>
        <dbReference type="ChEBI" id="CHEBI:18420"/>
    </cofactor>
</comment>
<dbReference type="SUPFAM" id="SSF55073">
    <property type="entry name" value="Nucleotide cyclase"/>
    <property type="match status" value="1"/>
</dbReference>
<protein>
    <recommendedName>
        <fullName evidence="2">diguanylate cyclase</fullName>
        <ecNumber evidence="2">2.7.7.65</ecNumber>
    </recommendedName>
</protein>
<feature type="domain" description="Response regulatory" evidence="5">
    <location>
        <begin position="1"/>
        <end position="117"/>
    </location>
</feature>
<dbReference type="AlphaFoldDB" id="A0A1I1MYY4"/>
<dbReference type="STRING" id="1123010.SAMN02745724_02876"/>
<dbReference type="InterPro" id="IPR011006">
    <property type="entry name" value="CheY-like_superfamily"/>
</dbReference>
<dbReference type="SMART" id="SM00448">
    <property type="entry name" value="REC"/>
    <property type="match status" value="1"/>
</dbReference>
<dbReference type="Gene3D" id="3.30.70.270">
    <property type="match status" value="1"/>
</dbReference>
<dbReference type="Pfam" id="PF00990">
    <property type="entry name" value="GGDEF"/>
    <property type="match status" value="1"/>
</dbReference>
<comment type="caution">
    <text evidence="4">Lacks conserved residue(s) required for the propagation of feature annotation.</text>
</comment>
<evidence type="ECO:0000256" key="2">
    <source>
        <dbReference type="ARBA" id="ARBA00012528"/>
    </source>
</evidence>
<organism evidence="7 8">
    <name type="scientific">Pseudoalteromonas denitrificans DSM 6059</name>
    <dbReference type="NCBI Taxonomy" id="1123010"/>
    <lineage>
        <taxon>Bacteria</taxon>
        <taxon>Pseudomonadati</taxon>
        <taxon>Pseudomonadota</taxon>
        <taxon>Gammaproteobacteria</taxon>
        <taxon>Alteromonadales</taxon>
        <taxon>Pseudoalteromonadaceae</taxon>
        <taxon>Pseudoalteromonas</taxon>
    </lineage>
</organism>
<evidence type="ECO:0000256" key="1">
    <source>
        <dbReference type="ARBA" id="ARBA00001946"/>
    </source>
</evidence>
<gene>
    <name evidence="7" type="ORF">SAMN02745724_02876</name>
</gene>
<dbReference type="PANTHER" id="PTHR45138">
    <property type="entry name" value="REGULATORY COMPONENTS OF SENSORY TRANSDUCTION SYSTEM"/>
    <property type="match status" value="1"/>
</dbReference>
<dbReference type="PANTHER" id="PTHR45138:SF9">
    <property type="entry name" value="DIGUANYLATE CYCLASE DGCM-RELATED"/>
    <property type="match status" value="1"/>
</dbReference>
<dbReference type="GO" id="GO:1902201">
    <property type="term" value="P:negative regulation of bacterial-type flagellum-dependent cell motility"/>
    <property type="evidence" value="ECO:0007669"/>
    <property type="project" value="TreeGrafter"/>
</dbReference>
<dbReference type="EMBL" id="FOLO01000022">
    <property type="protein sequence ID" value="SFC90306.1"/>
    <property type="molecule type" value="Genomic_DNA"/>
</dbReference>
<evidence type="ECO:0000313" key="8">
    <source>
        <dbReference type="Proteomes" id="UP000198862"/>
    </source>
</evidence>
<dbReference type="RefSeq" id="WP_091985247.1">
    <property type="nucleotide sequence ID" value="NZ_FOLO01000022.1"/>
</dbReference>
<dbReference type="NCBIfam" id="TIGR00254">
    <property type="entry name" value="GGDEF"/>
    <property type="match status" value="1"/>
</dbReference>
<evidence type="ECO:0000259" key="6">
    <source>
        <dbReference type="PROSITE" id="PS50887"/>
    </source>
</evidence>
<dbReference type="PROSITE" id="PS50110">
    <property type="entry name" value="RESPONSE_REGULATORY"/>
    <property type="match status" value="1"/>
</dbReference>
<dbReference type="FunFam" id="3.30.70.270:FF:000001">
    <property type="entry name" value="Diguanylate cyclase domain protein"/>
    <property type="match status" value="1"/>
</dbReference>
<dbReference type="Gene3D" id="3.40.50.2300">
    <property type="match status" value="1"/>
</dbReference>
<sequence length="298" mass="33628">MFRNIKKLNGCKVLVVDGSLSVREVIARCLHEVCEIYTVESAEPDLILMNWMLGRIPGLDACKKIQSMPSLSEIPIIFVTANTNETHQELCWDAGAIDFVGKPIVPKTLINRVKTHLRYKLQTDALKRDSFIDGLTKIYNRKFFNIEIVRLLKQYSRFKQASSMIMIDIDYFKEYKDTYGHLKGDDTLKAIAKELNDNLRRPLDLVLRYGGEEFVIVLPNTELKGASVIADKVICAVKNLNLAHSKGFSDVMTISAGISAAEGFNVCDVNTFINNADKAFYLAKENGINRSYPEFISC</sequence>
<dbReference type="InterPro" id="IPR000160">
    <property type="entry name" value="GGDEF_dom"/>
</dbReference>
<dbReference type="GO" id="GO:0000160">
    <property type="term" value="P:phosphorelay signal transduction system"/>
    <property type="evidence" value="ECO:0007669"/>
    <property type="project" value="InterPro"/>
</dbReference>
<dbReference type="CDD" id="cd01949">
    <property type="entry name" value="GGDEF"/>
    <property type="match status" value="1"/>
</dbReference>
<proteinExistence type="predicted"/>
<dbReference type="Pfam" id="PF00072">
    <property type="entry name" value="Response_reg"/>
    <property type="match status" value="1"/>
</dbReference>
<dbReference type="OrthoDB" id="9812260at2"/>
<dbReference type="InterPro" id="IPR001789">
    <property type="entry name" value="Sig_transdc_resp-reg_receiver"/>
</dbReference>
<dbReference type="SUPFAM" id="SSF52172">
    <property type="entry name" value="CheY-like"/>
    <property type="match status" value="1"/>
</dbReference>
<dbReference type="InterPro" id="IPR029787">
    <property type="entry name" value="Nucleotide_cyclase"/>
</dbReference>
<dbReference type="PROSITE" id="PS50887">
    <property type="entry name" value="GGDEF"/>
    <property type="match status" value="1"/>
</dbReference>
<dbReference type="GO" id="GO:0005886">
    <property type="term" value="C:plasma membrane"/>
    <property type="evidence" value="ECO:0007669"/>
    <property type="project" value="TreeGrafter"/>
</dbReference>
<reference evidence="7 8" key="1">
    <citation type="submission" date="2016-10" db="EMBL/GenBank/DDBJ databases">
        <authorList>
            <person name="de Groot N.N."/>
        </authorList>
    </citation>
    <scope>NUCLEOTIDE SEQUENCE [LARGE SCALE GENOMIC DNA]</scope>
    <source>
        <strain evidence="7 8">DSM 6059</strain>
    </source>
</reference>
<name>A0A1I1MYY4_9GAMM</name>
<dbReference type="SMART" id="SM00267">
    <property type="entry name" value="GGDEF"/>
    <property type="match status" value="1"/>
</dbReference>
<evidence type="ECO:0000256" key="3">
    <source>
        <dbReference type="ARBA" id="ARBA00034247"/>
    </source>
</evidence>
<keyword evidence="8" id="KW-1185">Reference proteome</keyword>
<evidence type="ECO:0000259" key="5">
    <source>
        <dbReference type="PROSITE" id="PS50110"/>
    </source>
</evidence>